<keyword evidence="4" id="KW-1185">Reference proteome</keyword>
<name>A0ABU6HTZ9_9FLAO</name>
<sequence length="470" mass="53972">MKGIMSFDWDFDYKDAVFLQQKRKVKQNVKIVPKEGDPLAEETVTEDVDPGYLYHPMNLVCYSYDSETGQKAELVTALFIKALADEKEWTEVLKYIRIGGDIVAIIAGLVTVGAAGELSLLAITDLALASIDLSLMDEDVRKWLSQYPEGKWFVENWDLIYALVGAGIMSVVIMEGILAYGPVLLENLKNLKNVKGNYRIFTEQLEKLIAELEAYQARNTANVIEEVVLMGEKNGLLRKLVKFFSSSDANFEYIIQNLTQKRISVRKAGDNLYEVYYKWYLVTTGTEAEVGAFLSRVYYASPAKAAEFIQRVLIESLTDFEKAGLLKSIYHYYKGLKYKILIYEDQIIWKVADERFVWENSARVWGGELEFDFNTYGVKGLGQKFTDEAFNHFGNKIKTIKVKWKQLPDYPGGESLGYKQFYEVFDETYDFEKAVQGTRFYKTMQKKGYQKIDGYETKESVIVILKQLKE</sequence>
<comment type="caution">
    <text evidence="3">The sequence shown here is derived from an EMBL/GenBank/DDBJ whole genome shotgun (WGS) entry which is preliminary data.</text>
</comment>
<protein>
    <submittedName>
        <fullName evidence="3">Uncharacterized protein</fullName>
    </submittedName>
</protein>
<evidence type="ECO:0000313" key="4">
    <source>
        <dbReference type="Proteomes" id="UP001348397"/>
    </source>
</evidence>
<dbReference type="Proteomes" id="UP001348397">
    <property type="component" value="Unassembled WGS sequence"/>
</dbReference>
<feature type="transmembrane region" description="Helical" evidence="2">
    <location>
        <begin position="159"/>
        <end position="185"/>
    </location>
</feature>
<keyword evidence="2" id="KW-0472">Membrane</keyword>
<dbReference type="RefSeq" id="WP_326321234.1">
    <property type="nucleotide sequence ID" value="NZ_JAYLAA010000041.1"/>
</dbReference>
<keyword evidence="1" id="KW-0175">Coiled coil</keyword>
<evidence type="ECO:0000313" key="3">
    <source>
        <dbReference type="EMBL" id="MEC3876495.1"/>
    </source>
</evidence>
<keyword evidence="2" id="KW-1133">Transmembrane helix</keyword>
<gene>
    <name evidence="3" type="ORF">SOP96_12285</name>
</gene>
<evidence type="ECO:0000256" key="1">
    <source>
        <dbReference type="SAM" id="Coils"/>
    </source>
</evidence>
<organism evidence="3 4">
    <name type="scientific">Chryseobacterium salviniae</name>
    <dbReference type="NCBI Taxonomy" id="3101750"/>
    <lineage>
        <taxon>Bacteria</taxon>
        <taxon>Pseudomonadati</taxon>
        <taxon>Bacteroidota</taxon>
        <taxon>Flavobacteriia</taxon>
        <taxon>Flavobacteriales</taxon>
        <taxon>Weeksellaceae</taxon>
        <taxon>Chryseobacterium group</taxon>
        <taxon>Chryseobacterium</taxon>
    </lineage>
</organism>
<keyword evidence="2" id="KW-0812">Transmembrane</keyword>
<feature type="transmembrane region" description="Helical" evidence="2">
    <location>
        <begin position="102"/>
        <end position="123"/>
    </location>
</feature>
<reference evidence="3 4" key="1">
    <citation type="submission" date="2024-01" db="EMBL/GenBank/DDBJ databases">
        <title>Chryseobacterium sp. T9W2-O.</title>
        <authorList>
            <person name="Maltman C."/>
        </authorList>
    </citation>
    <scope>NUCLEOTIDE SEQUENCE [LARGE SCALE GENOMIC DNA]</scope>
    <source>
        <strain evidence="3 4">T9W2-O</strain>
    </source>
</reference>
<proteinExistence type="predicted"/>
<feature type="coiled-coil region" evidence="1">
    <location>
        <begin position="191"/>
        <end position="218"/>
    </location>
</feature>
<evidence type="ECO:0000256" key="2">
    <source>
        <dbReference type="SAM" id="Phobius"/>
    </source>
</evidence>
<accession>A0ABU6HTZ9</accession>
<dbReference type="EMBL" id="JAYLAA010000041">
    <property type="protein sequence ID" value="MEC3876495.1"/>
    <property type="molecule type" value="Genomic_DNA"/>
</dbReference>